<dbReference type="GO" id="GO:0006874">
    <property type="term" value="P:intracellular calcium ion homeostasis"/>
    <property type="evidence" value="ECO:0007669"/>
    <property type="project" value="TreeGrafter"/>
</dbReference>
<evidence type="ECO:0000256" key="1">
    <source>
        <dbReference type="ARBA" id="ARBA00004141"/>
    </source>
</evidence>
<feature type="transmembrane region" description="Helical" evidence="7">
    <location>
        <begin position="147"/>
        <end position="168"/>
    </location>
</feature>
<protein>
    <submittedName>
        <fullName evidence="8">Uncharacterized protein</fullName>
    </submittedName>
</protein>
<evidence type="ECO:0000256" key="6">
    <source>
        <dbReference type="ARBA" id="ARBA00022967"/>
    </source>
</evidence>
<evidence type="ECO:0000256" key="5">
    <source>
        <dbReference type="ARBA" id="ARBA00022842"/>
    </source>
</evidence>
<dbReference type="GO" id="GO:0046872">
    <property type="term" value="F:metal ion binding"/>
    <property type="evidence" value="ECO:0007669"/>
    <property type="project" value="UniProtKB-KW"/>
</dbReference>
<keyword evidence="2" id="KW-0479">Metal-binding</keyword>
<dbReference type="InterPro" id="IPR036412">
    <property type="entry name" value="HAD-like_sf"/>
</dbReference>
<feature type="transmembrane region" description="Helical" evidence="7">
    <location>
        <begin position="82"/>
        <end position="106"/>
    </location>
</feature>
<evidence type="ECO:0000256" key="4">
    <source>
        <dbReference type="ARBA" id="ARBA00022840"/>
    </source>
</evidence>
<proteinExistence type="predicted"/>
<dbReference type="PANTHER" id="PTHR45630:SF7">
    <property type="entry name" value="ENDOPLASMIC RETICULUM TRANSMEMBRANE HELIX TRANSLOCASE"/>
    <property type="match status" value="1"/>
</dbReference>
<dbReference type="InterPro" id="IPR023214">
    <property type="entry name" value="HAD_sf"/>
</dbReference>
<comment type="subcellular location">
    <subcellularLocation>
        <location evidence="1">Membrane</location>
        <topology evidence="1">Multi-pass membrane protein</topology>
    </subcellularLocation>
</comment>
<keyword evidence="7" id="KW-1133">Transmembrane helix</keyword>
<keyword evidence="5" id="KW-0460">Magnesium</keyword>
<evidence type="ECO:0000256" key="7">
    <source>
        <dbReference type="SAM" id="Phobius"/>
    </source>
</evidence>
<organism evidence="8 9">
    <name type="scientific">Fraxinus pennsylvanica</name>
    <dbReference type="NCBI Taxonomy" id="56036"/>
    <lineage>
        <taxon>Eukaryota</taxon>
        <taxon>Viridiplantae</taxon>
        <taxon>Streptophyta</taxon>
        <taxon>Embryophyta</taxon>
        <taxon>Tracheophyta</taxon>
        <taxon>Spermatophyta</taxon>
        <taxon>Magnoliopsida</taxon>
        <taxon>eudicotyledons</taxon>
        <taxon>Gunneridae</taxon>
        <taxon>Pentapetalae</taxon>
        <taxon>asterids</taxon>
        <taxon>lamiids</taxon>
        <taxon>Lamiales</taxon>
        <taxon>Oleaceae</taxon>
        <taxon>Oleeae</taxon>
        <taxon>Fraxinus</taxon>
    </lineage>
</organism>
<evidence type="ECO:0000313" key="9">
    <source>
        <dbReference type="Proteomes" id="UP000834106"/>
    </source>
</evidence>
<keyword evidence="3" id="KW-0547">Nucleotide-binding</keyword>
<dbReference type="Proteomes" id="UP000834106">
    <property type="component" value="Chromosome 14"/>
</dbReference>
<dbReference type="AlphaFoldDB" id="A0AAD1ZZ69"/>
<dbReference type="SUPFAM" id="SSF56784">
    <property type="entry name" value="HAD-like"/>
    <property type="match status" value="1"/>
</dbReference>
<reference evidence="8" key="1">
    <citation type="submission" date="2023-05" db="EMBL/GenBank/DDBJ databases">
        <authorList>
            <person name="Huff M."/>
        </authorList>
    </citation>
    <scope>NUCLEOTIDE SEQUENCE</scope>
</reference>
<dbReference type="EMBL" id="OU503049">
    <property type="protein sequence ID" value="CAI9775777.1"/>
    <property type="molecule type" value="Genomic_DNA"/>
</dbReference>
<evidence type="ECO:0000256" key="2">
    <source>
        <dbReference type="ARBA" id="ARBA00022723"/>
    </source>
</evidence>
<keyword evidence="6" id="KW-1278">Translocase</keyword>
<dbReference type="GO" id="GO:0019829">
    <property type="term" value="F:ATPase-coupled monoatomic cation transmembrane transporter activity"/>
    <property type="evidence" value="ECO:0007669"/>
    <property type="project" value="TreeGrafter"/>
</dbReference>
<accession>A0AAD1ZZ69</accession>
<feature type="transmembrane region" description="Helical" evidence="7">
    <location>
        <begin position="188"/>
        <end position="210"/>
    </location>
</feature>
<keyword evidence="4" id="KW-0067">ATP-binding</keyword>
<dbReference type="PANTHER" id="PTHR45630">
    <property type="entry name" value="CATION-TRANSPORTING ATPASE-RELATED"/>
    <property type="match status" value="1"/>
</dbReference>
<sequence>MMCGDGINDVGALKQAHIGVGFPSAKPLPSNSQVVSMWASNPDMIVVITTELGDASITSSFVAKRTSVAFITDIIRQGCSNLVINLQMLKIIFLQTAYLSVMYLYGMKETSIQATIHVVSATAFFQFMQHALPLGTLSAERSHSNKLCTYVFLSVLGQFGVHLLVLVSCVKDAENYMPDEFIEQEDSLMSTVSFMVCMMILVATYTANYMGHPFKFQSKHLRKQTILVCSRGCCWFIRSYNL</sequence>
<dbReference type="GO" id="GO:0005524">
    <property type="term" value="F:ATP binding"/>
    <property type="evidence" value="ECO:0007669"/>
    <property type="project" value="UniProtKB-KW"/>
</dbReference>
<keyword evidence="7" id="KW-0472">Membrane</keyword>
<feature type="transmembrane region" description="Helical" evidence="7">
    <location>
        <begin position="112"/>
        <end position="135"/>
    </location>
</feature>
<evidence type="ECO:0000256" key="3">
    <source>
        <dbReference type="ARBA" id="ARBA00022741"/>
    </source>
</evidence>
<dbReference type="GO" id="GO:0005789">
    <property type="term" value="C:endoplasmic reticulum membrane"/>
    <property type="evidence" value="ECO:0007669"/>
    <property type="project" value="TreeGrafter"/>
</dbReference>
<keyword evidence="9" id="KW-1185">Reference proteome</keyword>
<dbReference type="Gene3D" id="3.40.50.1000">
    <property type="entry name" value="HAD superfamily/HAD-like"/>
    <property type="match status" value="1"/>
</dbReference>
<gene>
    <name evidence="8" type="ORF">FPE_LOCUS23207</name>
</gene>
<name>A0AAD1ZZ69_9LAMI</name>
<dbReference type="GO" id="GO:0015662">
    <property type="term" value="F:P-type ion transporter activity"/>
    <property type="evidence" value="ECO:0007669"/>
    <property type="project" value="TreeGrafter"/>
</dbReference>
<dbReference type="InterPro" id="IPR006544">
    <property type="entry name" value="P-type_TPase_V"/>
</dbReference>
<keyword evidence="7" id="KW-0812">Transmembrane</keyword>
<evidence type="ECO:0000313" key="8">
    <source>
        <dbReference type="EMBL" id="CAI9775777.1"/>
    </source>
</evidence>